<dbReference type="RefSeq" id="WP_123932755.1">
    <property type="nucleotide sequence ID" value="NZ_CP033897.1"/>
</dbReference>
<accession>A0A3G6IXZ4</accession>
<dbReference type="EMBL" id="CP033897">
    <property type="protein sequence ID" value="AZA10433.1"/>
    <property type="molecule type" value="Genomic_DNA"/>
</dbReference>
<name>A0A3G6IXZ4_9CORY</name>
<dbReference type="Pfam" id="PF01755">
    <property type="entry name" value="Glyco_transf_25"/>
    <property type="match status" value="1"/>
</dbReference>
<evidence type="ECO:0000313" key="2">
    <source>
        <dbReference type="EMBL" id="AZA10433.1"/>
    </source>
</evidence>
<dbReference type="GO" id="GO:0016740">
    <property type="term" value="F:transferase activity"/>
    <property type="evidence" value="ECO:0007669"/>
    <property type="project" value="UniProtKB-KW"/>
</dbReference>
<gene>
    <name evidence="2" type="ORF">CGERO_00475</name>
</gene>
<dbReference type="AlphaFoldDB" id="A0A3G6IXZ4"/>
<keyword evidence="3" id="KW-1185">Reference proteome</keyword>
<keyword evidence="2" id="KW-0808">Transferase</keyword>
<sequence length="305" mass="33771">MNSAETAPFAYCAIISLPQDHQRRDKAQASAPYPLEHLPAVRGADLSPGELAQLFDVPRATRRYGRAPKAGEIGCTLSHLQAYREFLARTEDPQALALIVEDDVEFLPGSKAVLDALAQEPHGFTLLFSNADRLRNAPSATVYPRALDPQHEIRSAIPYPLTAIAYIISRAAAEKLVQRAERGPVDWFADESSIYVEEHISFRMLTPGIACEGEASKSSAIHSDYISLQQQARRSPLQRIKDAGLKIPRMSLRSPLTHRIWHAYYKVIQALPQAIREHAAAKALTKAMLAILGTSSFIESRLRKS</sequence>
<protein>
    <submittedName>
        <fullName evidence="2">Glycosyltransferase family 25 (LPS biosynthesis protein)</fullName>
    </submittedName>
</protein>
<organism evidence="2 3">
    <name type="scientific">Corynebacterium gerontici</name>
    <dbReference type="NCBI Taxonomy" id="2079234"/>
    <lineage>
        <taxon>Bacteria</taxon>
        <taxon>Bacillati</taxon>
        <taxon>Actinomycetota</taxon>
        <taxon>Actinomycetes</taxon>
        <taxon>Mycobacteriales</taxon>
        <taxon>Corynebacteriaceae</taxon>
        <taxon>Corynebacterium</taxon>
    </lineage>
</organism>
<feature type="domain" description="Glycosyl transferase family 25" evidence="1">
    <location>
        <begin position="14"/>
        <end position="182"/>
    </location>
</feature>
<reference evidence="2 3" key="1">
    <citation type="submission" date="2018-11" db="EMBL/GenBank/DDBJ databases">
        <authorList>
            <person name="Kleinhagauer T."/>
            <person name="Glaeser S.P."/>
            <person name="Spergser J."/>
            <person name="Ruckert C."/>
            <person name="Kaempfer P."/>
            <person name="Busse H.-J."/>
        </authorList>
    </citation>
    <scope>NUCLEOTIDE SEQUENCE [LARGE SCALE GENOMIC DNA]</scope>
    <source>
        <strain evidence="2 3">W8</strain>
    </source>
</reference>
<dbReference type="InterPro" id="IPR002654">
    <property type="entry name" value="Glyco_trans_25"/>
</dbReference>
<dbReference type="OrthoDB" id="3422001at2"/>
<evidence type="ECO:0000259" key="1">
    <source>
        <dbReference type="Pfam" id="PF01755"/>
    </source>
</evidence>
<dbReference type="KEGG" id="cgk:CGERO_00475"/>
<evidence type="ECO:0000313" key="3">
    <source>
        <dbReference type="Proteomes" id="UP000271587"/>
    </source>
</evidence>
<dbReference type="CDD" id="cd06532">
    <property type="entry name" value="Glyco_transf_25"/>
    <property type="match status" value="1"/>
</dbReference>
<dbReference type="Proteomes" id="UP000271587">
    <property type="component" value="Chromosome"/>
</dbReference>
<proteinExistence type="predicted"/>